<dbReference type="EMBL" id="JBHMBH010000018">
    <property type="protein sequence ID" value="MFB9713852.1"/>
    <property type="molecule type" value="Genomic_DNA"/>
</dbReference>
<dbReference type="Proteomes" id="UP001589536">
    <property type="component" value="Unassembled WGS sequence"/>
</dbReference>
<keyword evidence="2" id="KW-0472">Membrane</keyword>
<accession>A0ABV5UMV3</accession>
<sequence>MANATTKKTRWGLNATATVAGTALLLGGGIAVASAALPVGSAGTVTANNHTGSWSPADLVALKLHSDMACPTVGGMMAGALIFMSEVGQEIKPATSATEAQNLYPFTQDPMSQMSLTGTAIADDNNLESGFVDGTKAPIADMTAVVQASHTYSIGYVCTVLSDDFRTATINPVGGTTVASWATLTTDASKNWTISQPVVATPTPTATPSDTETASPSPSATPSATETATPSASASPSGTPSATESVAPTTGVTVPATTSADAQALKAGDQLSIGQKYVVNAPSNTFAAGETVSGEIHSDPILLAETAVAGSDGSVSYTFSVPASLPAGTHTLILKGASGATFQVAGLIVTASANAPFLADTNWVRTATANPASSAGLAAMVIGGLTLVGVGGGIYLSRRRKGSRV</sequence>
<protein>
    <recommendedName>
        <fullName evidence="5">LPXTG cell wall anchor domain-containing protein</fullName>
    </recommendedName>
</protein>
<dbReference type="RefSeq" id="WP_345052225.1">
    <property type="nucleotide sequence ID" value="NZ_BAABED010000001.1"/>
</dbReference>
<gene>
    <name evidence="3" type="ORF">ACFFPI_06760</name>
</gene>
<feature type="compositionally biased region" description="Low complexity" evidence="1">
    <location>
        <begin position="200"/>
        <end position="249"/>
    </location>
</feature>
<organism evidence="3 4">
    <name type="scientific">Arthrobacter methylotrophus</name>
    <dbReference type="NCBI Taxonomy" id="121291"/>
    <lineage>
        <taxon>Bacteria</taxon>
        <taxon>Bacillati</taxon>
        <taxon>Actinomycetota</taxon>
        <taxon>Actinomycetes</taxon>
        <taxon>Micrococcales</taxon>
        <taxon>Micrococcaceae</taxon>
        <taxon>Arthrobacter</taxon>
    </lineage>
</organism>
<evidence type="ECO:0000256" key="1">
    <source>
        <dbReference type="SAM" id="MobiDB-lite"/>
    </source>
</evidence>
<evidence type="ECO:0000256" key="2">
    <source>
        <dbReference type="SAM" id="Phobius"/>
    </source>
</evidence>
<keyword evidence="2" id="KW-1133">Transmembrane helix</keyword>
<keyword evidence="4" id="KW-1185">Reference proteome</keyword>
<feature type="region of interest" description="Disordered" evidence="1">
    <location>
        <begin position="195"/>
        <end position="249"/>
    </location>
</feature>
<proteinExistence type="predicted"/>
<name>A0ABV5UMV3_9MICC</name>
<keyword evidence="2" id="KW-0812">Transmembrane</keyword>
<comment type="caution">
    <text evidence="3">The sequence shown here is derived from an EMBL/GenBank/DDBJ whole genome shotgun (WGS) entry which is preliminary data.</text>
</comment>
<evidence type="ECO:0000313" key="4">
    <source>
        <dbReference type="Proteomes" id="UP001589536"/>
    </source>
</evidence>
<evidence type="ECO:0000313" key="3">
    <source>
        <dbReference type="EMBL" id="MFB9713852.1"/>
    </source>
</evidence>
<reference evidence="3 4" key="1">
    <citation type="submission" date="2024-09" db="EMBL/GenBank/DDBJ databases">
        <authorList>
            <person name="Sun Q."/>
            <person name="Mori K."/>
        </authorList>
    </citation>
    <scope>NUCLEOTIDE SEQUENCE [LARGE SCALE GENOMIC DNA]</scope>
    <source>
        <strain evidence="3 4">JCM 13519</strain>
    </source>
</reference>
<evidence type="ECO:0008006" key="5">
    <source>
        <dbReference type="Google" id="ProtNLM"/>
    </source>
</evidence>
<feature type="transmembrane region" description="Helical" evidence="2">
    <location>
        <begin position="375"/>
        <end position="396"/>
    </location>
</feature>